<dbReference type="InterPro" id="IPR029026">
    <property type="entry name" value="tRNA_m1G_MTases_N"/>
</dbReference>
<dbReference type="SMART" id="SM00967">
    <property type="entry name" value="SpoU_sub_bind"/>
    <property type="match status" value="1"/>
</dbReference>
<reference evidence="6" key="1">
    <citation type="submission" date="2015-07" db="EMBL/GenBank/DDBJ databases">
        <title>Draft genome sequence of the purine-degrading Gottschalkia purinilyticum DSM 1384 (formerly Clostridium purinilyticum).</title>
        <authorList>
            <person name="Poehlein A."/>
            <person name="Schiel-Bengelsdorf B."/>
            <person name="Bengelsdorf F.R."/>
            <person name="Daniel R."/>
            <person name="Duerre P."/>
        </authorList>
    </citation>
    <scope>NUCLEOTIDE SEQUENCE [LARGE SCALE GENOMIC DNA]</scope>
    <source>
        <strain evidence="6">DSM 1384</strain>
    </source>
</reference>
<dbReference type="EC" id="2.1.1.-" evidence="5"/>
<evidence type="ECO:0000313" key="6">
    <source>
        <dbReference type="Proteomes" id="UP000037267"/>
    </source>
</evidence>
<dbReference type="GO" id="GO:0003723">
    <property type="term" value="F:RNA binding"/>
    <property type="evidence" value="ECO:0007669"/>
    <property type="project" value="InterPro"/>
</dbReference>
<proteinExistence type="inferred from homology"/>
<organism evidence="5 6">
    <name type="scientific">Gottschalkia purinilytica</name>
    <name type="common">Clostridium purinilyticum</name>
    <dbReference type="NCBI Taxonomy" id="1503"/>
    <lineage>
        <taxon>Bacteria</taxon>
        <taxon>Bacillati</taxon>
        <taxon>Bacillota</taxon>
        <taxon>Tissierellia</taxon>
        <taxon>Tissierellales</taxon>
        <taxon>Gottschalkiaceae</taxon>
        <taxon>Gottschalkia</taxon>
    </lineage>
</organism>
<dbReference type="InterPro" id="IPR001537">
    <property type="entry name" value="SpoU_MeTrfase"/>
</dbReference>
<evidence type="ECO:0000256" key="2">
    <source>
        <dbReference type="ARBA" id="ARBA00022603"/>
    </source>
</evidence>
<evidence type="ECO:0000256" key="3">
    <source>
        <dbReference type="ARBA" id="ARBA00022679"/>
    </source>
</evidence>
<dbReference type="STRING" id="1503.CLPU_16c00440"/>
<dbReference type="GO" id="GO:0008173">
    <property type="term" value="F:RNA methyltransferase activity"/>
    <property type="evidence" value="ECO:0007669"/>
    <property type="project" value="InterPro"/>
</dbReference>
<dbReference type="Gene3D" id="3.30.1330.30">
    <property type="match status" value="1"/>
</dbReference>
<feature type="domain" description="RNA 2-O ribose methyltransferase substrate binding" evidence="4">
    <location>
        <begin position="32"/>
        <end position="108"/>
    </location>
</feature>
<dbReference type="AlphaFoldDB" id="A0A0L0W7H0"/>
<dbReference type="GO" id="GO:0006396">
    <property type="term" value="P:RNA processing"/>
    <property type="evidence" value="ECO:0007669"/>
    <property type="project" value="InterPro"/>
</dbReference>
<dbReference type="InterPro" id="IPR029028">
    <property type="entry name" value="Alpha/beta_knot_MTases"/>
</dbReference>
<keyword evidence="2 5" id="KW-0489">Methyltransferase</keyword>
<dbReference type="GO" id="GO:0005737">
    <property type="term" value="C:cytoplasm"/>
    <property type="evidence" value="ECO:0007669"/>
    <property type="project" value="UniProtKB-ARBA"/>
</dbReference>
<dbReference type="SUPFAM" id="SSF55315">
    <property type="entry name" value="L30e-like"/>
    <property type="match status" value="1"/>
</dbReference>
<comment type="caution">
    <text evidence="5">The sequence shown here is derived from an EMBL/GenBank/DDBJ whole genome shotgun (WGS) entry which is preliminary data.</text>
</comment>
<evidence type="ECO:0000256" key="1">
    <source>
        <dbReference type="ARBA" id="ARBA00007228"/>
    </source>
</evidence>
<dbReference type="Gene3D" id="3.40.1280.10">
    <property type="match status" value="1"/>
</dbReference>
<keyword evidence="3 5" id="KW-0808">Transferase</keyword>
<dbReference type="InterPro" id="IPR029064">
    <property type="entry name" value="Ribosomal_eL30-like_sf"/>
</dbReference>
<dbReference type="CDD" id="cd18095">
    <property type="entry name" value="SpoU-like_rRNA-MTase"/>
    <property type="match status" value="1"/>
</dbReference>
<comment type="similarity">
    <text evidence="1">Belongs to the class IV-like SAM-binding methyltransferase superfamily. RNA methyltransferase TrmH family.</text>
</comment>
<dbReference type="PANTHER" id="PTHR43191:SF2">
    <property type="entry name" value="RRNA METHYLTRANSFERASE 3, MITOCHONDRIAL"/>
    <property type="match status" value="1"/>
</dbReference>
<evidence type="ECO:0000313" key="5">
    <source>
        <dbReference type="EMBL" id="KNF07488.1"/>
    </source>
</evidence>
<dbReference type="InterPro" id="IPR013123">
    <property type="entry name" value="SpoU_subst-bd"/>
</dbReference>
<dbReference type="PANTHER" id="PTHR43191">
    <property type="entry name" value="RRNA METHYLTRANSFERASE 3"/>
    <property type="match status" value="1"/>
</dbReference>
<sequence length="272" mass="30570">MSLQITSSSNHIIKTLKLLHKKRGRQKEKSFFIEGIRSVEQSIVSNADIKYIVYSDMLFDTKGGKELLEKIQTLGYDIYYITDKLFREISDTEHPQGILSVLSFKFYKLEEVLLKEKNFLVLLDRVQDPGNMGTIIRTCDAFGANGIIVSNGCVDIYNPKTVRSTMGSIFQVPIIEYEDIKDAIYDLKSKNIDIISTTLQSSDYCYNTDFNKNFALVIGNEASGISDFIVEASSSLVKIPMLGNAESLNAAIASAIIMYEVVRQRQNIVNGK</sequence>
<gene>
    <name evidence="5" type="primary">ysgA</name>
    <name evidence="5" type="ORF">CLPU_16c00440</name>
</gene>
<dbReference type="EMBL" id="LGSS01000016">
    <property type="protein sequence ID" value="KNF07488.1"/>
    <property type="molecule type" value="Genomic_DNA"/>
</dbReference>
<dbReference type="InterPro" id="IPR051259">
    <property type="entry name" value="rRNA_Methyltransferase"/>
</dbReference>
<accession>A0A0L0W7H0</accession>
<name>A0A0L0W7H0_GOTPU</name>
<dbReference type="Pfam" id="PF00588">
    <property type="entry name" value="SpoU_methylase"/>
    <property type="match status" value="1"/>
</dbReference>
<dbReference type="OrthoDB" id="9785673at2"/>
<keyword evidence="6" id="KW-1185">Reference proteome</keyword>
<dbReference type="InterPro" id="IPR053888">
    <property type="entry name" value="MRM3-like_sub_bind"/>
</dbReference>
<evidence type="ECO:0000259" key="4">
    <source>
        <dbReference type="SMART" id="SM00967"/>
    </source>
</evidence>
<dbReference type="Pfam" id="PF22435">
    <property type="entry name" value="MRM3-like_sub_bind"/>
    <property type="match status" value="1"/>
</dbReference>
<dbReference type="Proteomes" id="UP000037267">
    <property type="component" value="Unassembled WGS sequence"/>
</dbReference>
<protein>
    <submittedName>
        <fullName evidence="5">tRNA/rRNA methyltransferase YsgA</fullName>
        <ecNumber evidence="5">2.1.1.-</ecNumber>
    </submittedName>
</protein>
<dbReference type="GO" id="GO:0032259">
    <property type="term" value="P:methylation"/>
    <property type="evidence" value="ECO:0007669"/>
    <property type="project" value="UniProtKB-KW"/>
</dbReference>
<dbReference type="SUPFAM" id="SSF75217">
    <property type="entry name" value="alpha/beta knot"/>
    <property type="match status" value="1"/>
</dbReference>
<dbReference type="RefSeq" id="WP_050356201.1">
    <property type="nucleotide sequence ID" value="NZ_LGSS01000016.1"/>
</dbReference>